<keyword evidence="1" id="KW-0812">Transmembrane</keyword>
<comment type="caution">
    <text evidence="2">The sequence shown here is derived from an EMBL/GenBank/DDBJ whole genome shotgun (WGS) entry which is preliminary data.</text>
</comment>
<organism evidence="2 3">
    <name type="scientific">Pseudolycoriella hygida</name>
    <dbReference type="NCBI Taxonomy" id="35572"/>
    <lineage>
        <taxon>Eukaryota</taxon>
        <taxon>Metazoa</taxon>
        <taxon>Ecdysozoa</taxon>
        <taxon>Arthropoda</taxon>
        <taxon>Hexapoda</taxon>
        <taxon>Insecta</taxon>
        <taxon>Pterygota</taxon>
        <taxon>Neoptera</taxon>
        <taxon>Endopterygota</taxon>
        <taxon>Diptera</taxon>
        <taxon>Nematocera</taxon>
        <taxon>Sciaroidea</taxon>
        <taxon>Sciaridae</taxon>
        <taxon>Pseudolycoriella</taxon>
    </lineage>
</organism>
<evidence type="ECO:0000256" key="1">
    <source>
        <dbReference type="SAM" id="Phobius"/>
    </source>
</evidence>
<keyword evidence="1" id="KW-1133">Transmembrane helix</keyword>
<gene>
    <name evidence="2" type="ORF">Bhyg_11410</name>
</gene>
<dbReference type="EMBL" id="WJQU01000003">
    <property type="protein sequence ID" value="KAJ6638673.1"/>
    <property type="molecule type" value="Genomic_DNA"/>
</dbReference>
<feature type="transmembrane region" description="Helical" evidence="1">
    <location>
        <begin position="198"/>
        <end position="219"/>
    </location>
</feature>
<keyword evidence="3" id="KW-1185">Reference proteome</keyword>
<keyword evidence="1" id="KW-0472">Membrane</keyword>
<evidence type="ECO:0000313" key="2">
    <source>
        <dbReference type="EMBL" id="KAJ6638673.1"/>
    </source>
</evidence>
<dbReference type="AlphaFoldDB" id="A0A9Q0S098"/>
<name>A0A9Q0S098_9DIPT</name>
<reference evidence="2" key="1">
    <citation type="submission" date="2022-07" db="EMBL/GenBank/DDBJ databases">
        <authorList>
            <person name="Trinca V."/>
            <person name="Uliana J.V.C."/>
            <person name="Torres T.T."/>
            <person name="Ward R.J."/>
            <person name="Monesi N."/>
        </authorList>
    </citation>
    <scope>NUCLEOTIDE SEQUENCE</scope>
    <source>
        <strain evidence="2">HSMRA1968</strain>
        <tissue evidence="2">Whole embryos</tissue>
    </source>
</reference>
<dbReference type="Proteomes" id="UP001151699">
    <property type="component" value="Chromosome X"/>
</dbReference>
<proteinExistence type="predicted"/>
<sequence>MTQKKYRREICCNAKKSLKDFSMIKAINKNYTLNDRKTFEKVFHSSEQWRIMRKQLDLAPRRTVELRVHLHISETINTYFISQLKVQTSVTVHVQDIDSLPQFGKCTHKEPGTDLRMGFYSNDSSVYQHQRTKSTFEKQGYQGSGLGPGDSYVIEHFVITTHRTYSQLTKKQFSRTIRNYLKLILESSKVRQTFRDRFVFRWFSIAYVPIISATSALIFCHNHNLYFVVATGKLIFCYEISHCQKLEQKFVSLFISFGKLLKASRPLKKMLAADNDFEVLEFVHFFNINAINRNFVNISIQRFSHLVTRSRSSFIFAKASFTFFALMYKRVSSKKYKNETIETLSKYCFPLQAYNIKMQFYDQARSSANVLEQILKITGNAKSVLCQKNLNDSVGALSSERSNIQLGNSLLLELGIEIPKKCRLVFGNGQRTVLDYEKDVSSMIEFSVFYWLGILKYAFNTTICCGKKFRQFGASLKWHPEMSQFEGFEADISAVGKMLGRLKCRLLLASSLSFYGFSSRFNFFSKISRDVKPFFSRLRIKRWQVALLDQQVSPAAGIDVAHISSKRTVEITFNIVWDVKKKDVSKSCTALFTTSFMNSP</sequence>
<accession>A0A9Q0S098</accession>
<evidence type="ECO:0000313" key="3">
    <source>
        <dbReference type="Proteomes" id="UP001151699"/>
    </source>
</evidence>
<protein>
    <submittedName>
        <fullName evidence="2">Uncharacterized protein</fullName>
    </submittedName>
</protein>